<dbReference type="PANTHER" id="PTHR33446">
    <property type="entry name" value="PROTEIN TONB-RELATED"/>
    <property type="match status" value="1"/>
</dbReference>
<proteinExistence type="inferred from homology"/>
<evidence type="ECO:0000256" key="7">
    <source>
        <dbReference type="ARBA" id="ARBA00022927"/>
    </source>
</evidence>
<dbReference type="Proteomes" id="UP000001007">
    <property type="component" value="Chromosome"/>
</dbReference>
<sequence length="267" mass="29493">MSSKLQSVHHEAARKAQRWTFREQFLDTDRLRQINYGNLALRREAHLFLTHGVVVAVLLLSIFWLVSANWNRVMGMFGGGHNQQAAVQCYEVVTNVTQLPPPPSIAPEPSKVKAAAAPVEAPKVGKIRKVAEAPPDQTFATQKEIKQAITQGPASQDGGGSSGSCDTVVEFVNCQNPPTVVSTPRLVYPEMARIAGLEGRVFVRVLISEEGRPMKAEIVKRIPADQTVFDKEAVRIAMETKYTAGVQNGRKVRVWMTIPVRFTLHES</sequence>
<evidence type="ECO:0000256" key="6">
    <source>
        <dbReference type="ARBA" id="ARBA00022692"/>
    </source>
</evidence>
<evidence type="ECO:0000256" key="8">
    <source>
        <dbReference type="ARBA" id="ARBA00022989"/>
    </source>
</evidence>
<evidence type="ECO:0000256" key="3">
    <source>
        <dbReference type="ARBA" id="ARBA00022448"/>
    </source>
</evidence>
<protein>
    <submittedName>
        <fullName evidence="12">TonB family protein</fullName>
    </submittedName>
</protein>
<dbReference type="InterPro" id="IPR006260">
    <property type="entry name" value="TonB/TolA_C"/>
</dbReference>
<evidence type="ECO:0000256" key="9">
    <source>
        <dbReference type="ARBA" id="ARBA00023136"/>
    </source>
</evidence>
<dbReference type="GO" id="GO:0015031">
    <property type="term" value="P:protein transport"/>
    <property type="evidence" value="ECO:0007669"/>
    <property type="project" value="UniProtKB-KW"/>
</dbReference>
<comment type="similarity">
    <text evidence="2">Belongs to the TonB family.</text>
</comment>
<keyword evidence="4" id="KW-1003">Cell membrane</keyword>
<name>Q8KC43_CHLTE</name>
<keyword evidence="9 10" id="KW-0472">Membrane</keyword>
<dbReference type="PROSITE" id="PS52015">
    <property type="entry name" value="TONB_CTD"/>
    <property type="match status" value="1"/>
</dbReference>
<evidence type="ECO:0000313" key="12">
    <source>
        <dbReference type="EMBL" id="AAM72808.1"/>
    </source>
</evidence>
<dbReference type="EnsemblBacteria" id="AAM72808">
    <property type="protein sequence ID" value="AAM72808"/>
    <property type="gene ID" value="CT1583"/>
</dbReference>
<evidence type="ECO:0000259" key="11">
    <source>
        <dbReference type="PROSITE" id="PS52015"/>
    </source>
</evidence>
<gene>
    <name evidence="12" type="ordered locus">CT1583</name>
</gene>
<keyword evidence="3" id="KW-0813">Transport</keyword>
<dbReference type="InterPro" id="IPR037682">
    <property type="entry name" value="TonB_C"/>
</dbReference>
<dbReference type="AlphaFoldDB" id="Q8KC43"/>
<keyword evidence="8 10" id="KW-1133">Transmembrane helix</keyword>
<dbReference type="GO" id="GO:0055085">
    <property type="term" value="P:transmembrane transport"/>
    <property type="evidence" value="ECO:0007669"/>
    <property type="project" value="InterPro"/>
</dbReference>
<dbReference type="KEGG" id="cte:CT1583"/>
<reference evidence="12 13" key="1">
    <citation type="journal article" date="2002" name="Proc. Natl. Acad. Sci. U.S.A.">
        <title>The complete genome sequence of Chlorobium tepidum TLS, a photosynthetic, anaerobic, green-sulfur bacterium.</title>
        <authorList>
            <person name="Eisen J.A."/>
            <person name="Nelson K.E."/>
            <person name="Paulsen I.T."/>
            <person name="Heidelberg J.F."/>
            <person name="Wu M."/>
            <person name="Dodson R.J."/>
            <person name="Deboy R."/>
            <person name="Gwinn M.L."/>
            <person name="Nelson W.C."/>
            <person name="Haft D.H."/>
            <person name="Hickey E.K."/>
            <person name="Peterson J.D."/>
            <person name="Durkin A.S."/>
            <person name="Kolonay J.L."/>
            <person name="Yang F."/>
            <person name="Holt I."/>
            <person name="Umayam L.A."/>
            <person name="Mason T."/>
            <person name="Brenner M."/>
            <person name="Shea T.P."/>
            <person name="Parksey D."/>
            <person name="Nierman W.C."/>
            <person name="Feldblyum T.V."/>
            <person name="Hansen C.L."/>
            <person name="Craven M.B."/>
            <person name="Radune D."/>
            <person name="Vamathevan J."/>
            <person name="Khouri H."/>
            <person name="White O."/>
            <person name="Gruber T.M."/>
            <person name="Ketchum K.A."/>
            <person name="Venter J.C."/>
            <person name="Tettelin H."/>
            <person name="Bryant D.A."/>
            <person name="Fraser C.M."/>
        </authorList>
    </citation>
    <scope>NUCLEOTIDE SEQUENCE [LARGE SCALE GENOMIC DNA]</scope>
    <source>
        <strain evidence="13">ATCC 49652 / DSM 12025 / NBRC 103806 / TLS</strain>
    </source>
</reference>
<dbReference type="OrthoDB" id="649093at2"/>
<feature type="domain" description="TonB C-terminal" evidence="11">
    <location>
        <begin position="173"/>
        <end position="267"/>
    </location>
</feature>
<dbReference type="Pfam" id="PF03544">
    <property type="entry name" value="TonB_C"/>
    <property type="match status" value="1"/>
</dbReference>
<feature type="transmembrane region" description="Helical" evidence="10">
    <location>
        <begin position="45"/>
        <end position="66"/>
    </location>
</feature>
<keyword evidence="6 10" id="KW-0812">Transmembrane</keyword>
<dbReference type="HOGENOM" id="CLU_092789_0_0_10"/>
<dbReference type="InterPro" id="IPR051045">
    <property type="entry name" value="TonB-dependent_transducer"/>
</dbReference>
<evidence type="ECO:0000256" key="4">
    <source>
        <dbReference type="ARBA" id="ARBA00022475"/>
    </source>
</evidence>
<dbReference type="GO" id="GO:0005886">
    <property type="term" value="C:plasma membrane"/>
    <property type="evidence" value="ECO:0007669"/>
    <property type="project" value="UniProtKB-SubCell"/>
</dbReference>
<keyword evidence="7" id="KW-0653">Protein transport</keyword>
<evidence type="ECO:0000256" key="1">
    <source>
        <dbReference type="ARBA" id="ARBA00004383"/>
    </source>
</evidence>
<dbReference type="SUPFAM" id="SSF74653">
    <property type="entry name" value="TolA/TonB C-terminal domain"/>
    <property type="match status" value="1"/>
</dbReference>
<keyword evidence="5" id="KW-0997">Cell inner membrane</keyword>
<evidence type="ECO:0000256" key="5">
    <source>
        <dbReference type="ARBA" id="ARBA00022519"/>
    </source>
</evidence>
<keyword evidence="13" id="KW-1185">Reference proteome</keyword>
<dbReference type="NCBIfam" id="TIGR01352">
    <property type="entry name" value="tonB_Cterm"/>
    <property type="match status" value="1"/>
</dbReference>
<comment type="subcellular location">
    <subcellularLocation>
        <location evidence="1">Cell inner membrane</location>
        <topology evidence="1">Single-pass membrane protein</topology>
        <orientation evidence="1">Periplasmic side</orientation>
    </subcellularLocation>
</comment>
<dbReference type="STRING" id="194439.CT1583"/>
<dbReference type="eggNOG" id="COG0810">
    <property type="taxonomic scope" value="Bacteria"/>
</dbReference>
<accession>Q8KC43</accession>
<evidence type="ECO:0000256" key="2">
    <source>
        <dbReference type="ARBA" id="ARBA00006555"/>
    </source>
</evidence>
<dbReference type="EMBL" id="AE006470">
    <property type="protein sequence ID" value="AAM72808.1"/>
    <property type="molecule type" value="Genomic_DNA"/>
</dbReference>
<organism evidence="12 13">
    <name type="scientific">Chlorobaculum tepidum (strain ATCC 49652 / DSM 12025 / NBRC 103806 / TLS)</name>
    <name type="common">Chlorobium tepidum</name>
    <dbReference type="NCBI Taxonomy" id="194439"/>
    <lineage>
        <taxon>Bacteria</taxon>
        <taxon>Pseudomonadati</taxon>
        <taxon>Chlorobiota</taxon>
        <taxon>Chlorobiia</taxon>
        <taxon>Chlorobiales</taxon>
        <taxon>Chlorobiaceae</taxon>
        <taxon>Chlorobaculum</taxon>
    </lineage>
</organism>
<dbReference type="RefSeq" id="WP_010933247.1">
    <property type="nucleotide sequence ID" value="NC_002932.3"/>
</dbReference>
<dbReference type="Gene3D" id="3.30.1150.10">
    <property type="match status" value="1"/>
</dbReference>
<evidence type="ECO:0000256" key="10">
    <source>
        <dbReference type="SAM" id="Phobius"/>
    </source>
</evidence>
<evidence type="ECO:0000313" key="13">
    <source>
        <dbReference type="Proteomes" id="UP000001007"/>
    </source>
</evidence>